<name>A0AAF0DD29_9EURO</name>
<evidence type="ECO:0000313" key="5">
    <source>
        <dbReference type="Proteomes" id="UP001219355"/>
    </source>
</evidence>
<dbReference type="Proteomes" id="UP001219355">
    <property type="component" value="Chromosome 1"/>
</dbReference>
<feature type="compositionally biased region" description="Basic and acidic residues" evidence="2">
    <location>
        <begin position="153"/>
        <end position="165"/>
    </location>
</feature>
<feature type="domain" description="UFSP1/2/DUB catalytic" evidence="3">
    <location>
        <begin position="266"/>
        <end position="485"/>
    </location>
</feature>
<dbReference type="Gene3D" id="3.90.70.130">
    <property type="match status" value="1"/>
</dbReference>
<accession>A0AAF0DD29</accession>
<protein>
    <recommendedName>
        <fullName evidence="3">UFSP1/2/DUB catalytic domain-containing protein</fullName>
    </recommendedName>
</protein>
<feature type="region of interest" description="Disordered" evidence="2">
    <location>
        <begin position="119"/>
        <end position="194"/>
    </location>
</feature>
<dbReference type="Pfam" id="PF07910">
    <property type="entry name" value="Peptidase_C78"/>
    <property type="match status" value="1"/>
</dbReference>
<feature type="compositionally biased region" description="Basic residues" evidence="2">
    <location>
        <begin position="175"/>
        <end position="187"/>
    </location>
</feature>
<dbReference type="InterPro" id="IPR012462">
    <property type="entry name" value="UFSP1/2_DUB_cat"/>
</dbReference>
<sequence>MEVHEASIPSCPFCEFTDSDTYFLTQHVELCHPENGYSPFIAVGDDQSDDQTSRIKETHYPSLKDITPSKSPSSTELSIDTTSYTECPLGCGEAIIVTELSSHLDLHAAEGLALDEVAQSSKKRVDLNDDRSSDPDDAYSEVDDLVPAKLAKTLRDRDRPRKGVVRDTAVQPKSSSRKKRKKRRSHRSHEATVIKSQLGKSELGPHAHEKQMPAWLRRMLEEGAPVTYENRIQPDGTLTRVEMIENESRGIIPVLVQLCELDETVERAFLCDPNVRHVFKMPKEGGFCGYRNIQMLVSFIQDAKAPGWEHFPGRIPTILHLQEMIEHAWDMGINSNGRVETGGIRGTRKYIGTSEAQALLFSLGMNCQPAAFSNNNELLAHESLLEAVGDYFIQASAEPADKKVLQTHLPPIYFQHQGHSLTIVGLELRKNDSVNLLVFDPMFKTSPAIQRLIGTKVRCANPGRILKAHRRSSGYLRRYNEFEILKYVIGPRSTPLVEC</sequence>
<dbReference type="AlphaFoldDB" id="A0AAF0DD29"/>
<keyword evidence="1" id="KW-0378">Hydrolase</keyword>
<dbReference type="EMBL" id="CP120627">
    <property type="protein sequence ID" value="WEW56289.1"/>
    <property type="molecule type" value="Genomic_DNA"/>
</dbReference>
<evidence type="ECO:0000256" key="1">
    <source>
        <dbReference type="ARBA" id="ARBA00022801"/>
    </source>
</evidence>
<feature type="compositionally biased region" description="Acidic residues" evidence="2">
    <location>
        <begin position="135"/>
        <end position="144"/>
    </location>
</feature>
<evidence type="ECO:0000256" key="2">
    <source>
        <dbReference type="SAM" id="MobiDB-lite"/>
    </source>
</evidence>
<feature type="compositionally biased region" description="Basic and acidic residues" evidence="2">
    <location>
        <begin position="123"/>
        <end position="134"/>
    </location>
</feature>
<proteinExistence type="predicted"/>
<gene>
    <name evidence="4" type="ORF">PRK78_001732</name>
</gene>
<evidence type="ECO:0000313" key="4">
    <source>
        <dbReference type="EMBL" id="WEW56289.1"/>
    </source>
</evidence>
<organism evidence="4 5">
    <name type="scientific">Emydomyces testavorans</name>
    <dbReference type="NCBI Taxonomy" id="2070801"/>
    <lineage>
        <taxon>Eukaryota</taxon>
        <taxon>Fungi</taxon>
        <taxon>Dikarya</taxon>
        <taxon>Ascomycota</taxon>
        <taxon>Pezizomycotina</taxon>
        <taxon>Eurotiomycetes</taxon>
        <taxon>Eurotiomycetidae</taxon>
        <taxon>Onygenales</taxon>
        <taxon>Nannizziopsiaceae</taxon>
        <taxon>Emydomyces</taxon>
    </lineage>
</organism>
<reference evidence="4" key="1">
    <citation type="submission" date="2023-03" db="EMBL/GenBank/DDBJ databases">
        <title>Emydomyces testavorans Genome Sequence.</title>
        <authorList>
            <person name="Hoyer L."/>
        </authorList>
    </citation>
    <scope>NUCLEOTIDE SEQUENCE</scope>
    <source>
        <strain evidence="4">16-2883</strain>
    </source>
</reference>
<evidence type="ECO:0000259" key="3">
    <source>
        <dbReference type="Pfam" id="PF07910"/>
    </source>
</evidence>
<dbReference type="GO" id="GO:0016787">
    <property type="term" value="F:hydrolase activity"/>
    <property type="evidence" value="ECO:0007669"/>
    <property type="project" value="UniProtKB-KW"/>
</dbReference>
<keyword evidence="5" id="KW-1185">Reference proteome</keyword>